<name>A0ABN9SH12_9DINO</name>
<accession>A0ABN9SH12</accession>
<keyword evidence="1" id="KW-0732">Signal</keyword>
<dbReference type="Proteomes" id="UP001189429">
    <property type="component" value="Unassembled WGS sequence"/>
</dbReference>
<feature type="non-terminal residue" evidence="2">
    <location>
        <position position="145"/>
    </location>
</feature>
<evidence type="ECO:0000256" key="1">
    <source>
        <dbReference type="SAM" id="SignalP"/>
    </source>
</evidence>
<reference evidence="2" key="1">
    <citation type="submission" date="2023-10" db="EMBL/GenBank/DDBJ databases">
        <authorList>
            <person name="Chen Y."/>
            <person name="Shah S."/>
            <person name="Dougan E. K."/>
            <person name="Thang M."/>
            <person name="Chan C."/>
        </authorList>
    </citation>
    <scope>NUCLEOTIDE SEQUENCE [LARGE SCALE GENOMIC DNA]</scope>
</reference>
<comment type="caution">
    <text evidence="2">The sequence shown here is derived from an EMBL/GenBank/DDBJ whole genome shotgun (WGS) entry which is preliminary data.</text>
</comment>
<feature type="non-terminal residue" evidence="2">
    <location>
        <position position="1"/>
    </location>
</feature>
<feature type="signal peptide" evidence="1">
    <location>
        <begin position="1"/>
        <end position="21"/>
    </location>
</feature>
<gene>
    <name evidence="2" type="ORF">PCOR1329_LOCUS29229</name>
</gene>
<evidence type="ECO:0000313" key="3">
    <source>
        <dbReference type="Proteomes" id="UP001189429"/>
    </source>
</evidence>
<organism evidence="2 3">
    <name type="scientific">Prorocentrum cordatum</name>
    <dbReference type="NCBI Taxonomy" id="2364126"/>
    <lineage>
        <taxon>Eukaryota</taxon>
        <taxon>Sar</taxon>
        <taxon>Alveolata</taxon>
        <taxon>Dinophyceae</taxon>
        <taxon>Prorocentrales</taxon>
        <taxon>Prorocentraceae</taxon>
        <taxon>Prorocentrum</taxon>
    </lineage>
</organism>
<keyword evidence="3" id="KW-1185">Reference proteome</keyword>
<feature type="chain" id="PRO_5047359609" evidence="1">
    <location>
        <begin position="22"/>
        <end position="145"/>
    </location>
</feature>
<evidence type="ECO:0000313" key="2">
    <source>
        <dbReference type="EMBL" id="CAK0830646.1"/>
    </source>
</evidence>
<protein>
    <submittedName>
        <fullName evidence="2">Uncharacterized protein</fullName>
    </submittedName>
</protein>
<dbReference type="EMBL" id="CAUYUJ010010978">
    <property type="protein sequence ID" value="CAK0830646.1"/>
    <property type="molecule type" value="Genomic_DNA"/>
</dbReference>
<proteinExistence type="predicted"/>
<sequence length="145" mass="14803">RRCPLLSAALVLGLGAPAGGARGGCQDAGVVDLEFTSLASNNLAGRGPDTDASPNIRYLYVAQVGNVPVDLLVEAGEAYRPGDPALNGQQGPYARISVAGGATADIRLGFRRSGTSAGLAMRGLNLTLFDLDSHSQSHLAMVGRA</sequence>